<evidence type="ECO:0000313" key="3">
    <source>
        <dbReference type="Proteomes" id="UP001434883"/>
    </source>
</evidence>
<comment type="caution">
    <text evidence="2">The sequence shown here is derived from an EMBL/GenBank/DDBJ whole genome shotgun (WGS) entry which is preliminary data.</text>
</comment>
<keyword evidence="3" id="KW-1185">Reference proteome</keyword>
<evidence type="ECO:0008006" key="4">
    <source>
        <dbReference type="Google" id="ProtNLM"/>
    </source>
</evidence>
<evidence type="ECO:0000313" key="2">
    <source>
        <dbReference type="EMBL" id="MEQ2210732.1"/>
    </source>
</evidence>
<dbReference type="Proteomes" id="UP001434883">
    <property type="component" value="Unassembled WGS sequence"/>
</dbReference>
<feature type="signal peptide" evidence="1">
    <location>
        <begin position="1"/>
        <end position="19"/>
    </location>
</feature>
<sequence>MRAHVQTITIMAASLLVNSCIKTSSINQPDEMILFVASTLNSEMVSQEVNDYPRLCRYQDLLTCAAEVRVRKEASHDVQAGLHPDTLLQEVWGRSCENCASLYADVQVIMVQTIETSFTPASFINEHQLAVSGSHLSCLGPSGRGSVGVGAGSSLMFLFSSRTSTERLC</sequence>
<feature type="chain" id="PRO_5046868081" description="Lipoprotein" evidence="1">
    <location>
        <begin position="20"/>
        <end position="169"/>
    </location>
</feature>
<evidence type="ECO:0000256" key="1">
    <source>
        <dbReference type="SAM" id="SignalP"/>
    </source>
</evidence>
<name>A0ABV0RST7_9TELE</name>
<proteinExistence type="predicted"/>
<protein>
    <recommendedName>
        <fullName evidence="4">Lipoprotein</fullName>
    </recommendedName>
</protein>
<keyword evidence="1" id="KW-0732">Signal</keyword>
<accession>A0ABV0RST7</accession>
<organism evidence="2 3">
    <name type="scientific">Xenoophorus captivus</name>
    <dbReference type="NCBI Taxonomy" id="1517983"/>
    <lineage>
        <taxon>Eukaryota</taxon>
        <taxon>Metazoa</taxon>
        <taxon>Chordata</taxon>
        <taxon>Craniata</taxon>
        <taxon>Vertebrata</taxon>
        <taxon>Euteleostomi</taxon>
        <taxon>Actinopterygii</taxon>
        <taxon>Neopterygii</taxon>
        <taxon>Teleostei</taxon>
        <taxon>Neoteleostei</taxon>
        <taxon>Acanthomorphata</taxon>
        <taxon>Ovalentaria</taxon>
        <taxon>Atherinomorphae</taxon>
        <taxon>Cyprinodontiformes</taxon>
        <taxon>Goodeidae</taxon>
        <taxon>Xenoophorus</taxon>
    </lineage>
</organism>
<dbReference type="EMBL" id="JAHRIN010054262">
    <property type="protein sequence ID" value="MEQ2210732.1"/>
    <property type="molecule type" value="Genomic_DNA"/>
</dbReference>
<reference evidence="2 3" key="1">
    <citation type="submission" date="2021-06" db="EMBL/GenBank/DDBJ databases">
        <authorList>
            <person name="Palmer J.M."/>
        </authorList>
    </citation>
    <scope>NUCLEOTIDE SEQUENCE [LARGE SCALE GENOMIC DNA]</scope>
    <source>
        <strain evidence="2 3">XC_2019</strain>
        <tissue evidence="2">Muscle</tissue>
    </source>
</reference>
<gene>
    <name evidence="2" type="ORF">XENOCAPTIV_018330</name>
</gene>